<dbReference type="PANTHER" id="PTHR14826">
    <property type="entry name" value="ANGIOMOTIN"/>
    <property type="match status" value="1"/>
</dbReference>
<evidence type="ECO:0000256" key="1">
    <source>
        <dbReference type="ARBA" id="ARBA00004172"/>
    </source>
</evidence>
<feature type="region of interest" description="Disordered" evidence="14">
    <location>
        <begin position="192"/>
        <end position="238"/>
    </location>
</feature>
<dbReference type="GO" id="GO:0001525">
    <property type="term" value="P:angiogenesis"/>
    <property type="evidence" value="ECO:0007669"/>
    <property type="project" value="TreeGrafter"/>
</dbReference>
<reference evidence="17" key="1">
    <citation type="submission" date="2016-06" db="EMBL/GenBank/DDBJ databases">
        <title>De novo assembly and RNA-Seq shows season-dependent expression and editing in black bear kidneys.</title>
        <authorList>
            <person name="Korstanje R."/>
            <person name="Srivastava A."/>
            <person name="Sarsani V.K."/>
            <person name="Sheehan S.M."/>
            <person name="Seger R.L."/>
            <person name="Barter M.E."/>
            <person name="Lindqvist C."/>
            <person name="Brody L.C."/>
            <person name="Mullikin J.C."/>
        </authorList>
    </citation>
    <scope>NUCLEOTIDE SEQUENCE [LARGE SCALE GENOMIC DNA]</scope>
</reference>
<name>A0A452SSM6_URSAM</name>
<dbReference type="PRINTS" id="PR01807">
    <property type="entry name" value="ANGIOMOTIN"/>
</dbReference>
<keyword evidence="6" id="KW-0597">Phosphoprotein</keyword>
<feature type="compositionally biased region" description="Pro residues" evidence="14">
    <location>
        <begin position="224"/>
        <end position="236"/>
    </location>
</feature>
<dbReference type="GO" id="GO:0005923">
    <property type="term" value="C:bicellular tight junction"/>
    <property type="evidence" value="ECO:0007669"/>
    <property type="project" value="TreeGrafter"/>
</dbReference>
<evidence type="ECO:0000256" key="10">
    <source>
        <dbReference type="ARBA" id="ARBA00023054"/>
    </source>
</evidence>
<reference evidence="16" key="3">
    <citation type="submission" date="2025-09" db="UniProtKB">
        <authorList>
            <consortium name="Ensembl"/>
        </authorList>
    </citation>
    <scope>IDENTIFICATION</scope>
</reference>
<evidence type="ECO:0000256" key="9">
    <source>
        <dbReference type="ARBA" id="ARBA00022949"/>
    </source>
</evidence>
<keyword evidence="8" id="KW-0967">Endosome</keyword>
<dbReference type="GO" id="GO:0003365">
    <property type="term" value="P:establishment of cell polarity involved in ameboidal cell migration"/>
    <property type="evidence" value="ECO:0007669"/>
    <property type="project" value="TreeGrafter"/>
</dbReference>
<keyword evidence="5" id="KW-0963">Cytoplasm</keyword>
<evidence type="ECO:0000259" key="15">
    <source>
        <dbReference type="Pfam" id="PF12240"/>
    </source>
</evidence>
<keyword evidence="9" id="KW-0965">Cell junction</keyword>
<keyword evidence="10 13" id="KW-0175">Coiled coil</keyword>
<dbReference type="Pfam" id="PF12240">
    <property type="entry name" value="Angiomotin_C"/>
    <property type="match status" value="1"/>
</dbReference>
<evidence type="ECO:0000256" key="8">
    <source>
        <dbReference type="ARBA" id="ARBA00022753"/>
    </source>
</evidence>
<evidence type="ECO:0000256" key="7">
    <source>
        <dbReference type="ARBA" id="ARBA00022687"/>
    </source>
</evidence>
<dbReference type="InterPro" id="IPR009114">
    <property type="entry name" value="Angiomotin"/>
</dbReference>
<dbReference type="GO" id="GO:0030036">
    <property type="term" value="P:actin cytoskeleton organization"/>
    <property type="evidence" value="ECO:0007669"/>
    <property type="project" value="TreeGrafter"/>
</dbReference>
<proteinExistence type="inferred from homology"/>
<feature type="region of interest" description="Disordered" evidence="14">
    <location>
        <begin position="708"/>
        <end position="760"/>
    </location>
</feature>
<feature type="region of interest" description="Disordered" evidence="14">
    <location>
        <begin position="88"/>
        <end position="107"/>
    </location>
</feature>
<feature type="compositionally biased region" description="Low complexity" evidence="14">
    <location>
        <begin position="320"/>
        <end position="332"/>
    </location>
</feature>
<dbReference type="GO" id="GO:1903829">
    <property type="term" value="P:positive regulation of protein localization"/>
    <property type="evidence" value="ECO:0007669"/>
    <property type="project" value="Ensembl"/>
</dbReference>
<dbReference type="InterPro" id="IPR051747">
    <property type="entry name" value="Angiomotin-like"/>
</dbReference>
<dbReference type="GO" id="GO:0016055">
    <property type="term" value="P:Wnt signaling pathway"/>
    <property type="evidence" value="ECO:0007669"/>
    <property type="project" value="UniProtKB-KW"/>
</dbReference>
<evidence type="ECO:0000256" key="11">
    <source>
        <dbReference type="ARBA" id="ARBA00023273"/>
    </source>
</evidence>
<dbReference type="GO" id="GO:0030334">
    <property type="term" value="P:regulation of cell migration"/>
    <property type="evidence" value="ECO:0007669"/>
    <property type="project" value="TreeGrafter"/>
</dbReference>
<comment type="similarity">
    <text evidence="4">Belongs to the angiomotin family.</text>
</comment>
<keyword evidence="11" id="KW-0966">Cell projection</keyword>
<dbReference type="GO" id="GO:0055037">
    <property type="term" value="C:recycling endosome"/>
    <property type="evidence" value="ECO:0007669"/>
    <property type="project" value="UniProtKB-SubCell"/>
</dbReference>
<reference evidence="16" key="2">
    <citation type="submission" date="2025-08" db="UniProtKB">
        <authorList>
            <consortium name="Ensembl"/>
        </authorList>
    </citation>
    <scope>IDENTIFICATION</scope>
</reference>
<feature type="region of interest" description="Disordered" evidence="14">
    <location>
        <begin position="546"/>
        <end position="565"/>
    </location>
</feature>
<evidence type="ECO:0000256" key="4">
    <source>
        <dbReference type="ARBA" id="ARBA00010300"/>
    </source>
</evidence>
<protein>
    <recommendedName>
        <fullName evidence="12">Angiomotin-like protein 2</fullName>
    </recommendedName>
</protein>
<feature type="coiled-coil region" evidence="13">
    <location>
        <begin position="337"/>
        <end position="532"/>
    </location>
</feature>
<evidence type="ECO:0000256" key="13">
    <source>
        <dbReference type="SAM" id="Coils"/>
    </source>
</evidence>
<sequence>MKECPGGRCHQPLSRRVCASQGSMRTLEDSSGTVLHRLIQEQLRYGNLTETRTLLAIQQQALRGGAGVGGTGSPQASVEILAPEDTQALQQATRQEPQGQEHQGGETHLAENTLYRLCPQPSKGEELPTYEEAKAHSQYYAAQQVGPRPHVGDRDPRGAPGGNRSQDEALRELRHGHVRSLSERLLQLSLERNGARAPSHMSSSHSFPQLARNQQGPASRGPPAEGPEPRGPPPQYPHVMLAHETATAVTDPRYRTRGSPHFQHAEVRILQAQVPPVFLQQQQQYQYLQQAQEHTLLPHPAALSHGPLGSLSPPEGEGPASTQASSATSGSAHLAQMETVLRENARLQRDNERLQRELESSAEKAGRIEKLESEIQRLSEAHESLTRASSKREALEKTMRNKMDSEMRRLQDFNRDLRERLESANRRLATKTQEAQAGSQDMVAKLLAQSYEQQQEQEKLEREMALLRGAIEDQRRRAELLEQALSNAQGRAARAEEELRKKQAYVEKVERLQQALGQLQAACEKRELLELRLRTRLEQELKALRAQQRQAGTPPGAGGNSGSPELSALRLSEQLREKEEQILALEADMTKWEQKYLEERAMRQFAMDAAATAAAQRDTTLIRHSPQPSPSSSFNEGLLTGGHRQQEMESRLKVLHAQILEKDAVIKVLQQRSRKDPGKAIQGSLRPAKSVPSVFVAAAAGTQGWQALSSSERQVDAPARLATADRAPEEEPVAAAPLPAHAKHGSRDGSTQTDGPPDSAAVCLGLDPDSLLGYSGGQRTASLGKSPFPGLLWRAGLRAHWGVSWSTRPFVLRPLWLTALHGEPCTVPGEQLCGPPLCGREGWLDARMGGTKKPDYRQIPSSEGKRPCGRLFVSSFVAFLTYFIADLSI</sequence>
<dbReference type="Ensembl" id="ENSUAMT00000039842.1">
    <property type="protein sequence ID" value="ENSUAMP00000035789.1"/>
    <property type="gene ID" value="ENSUAMG00000027148.1"/>
</dbReference>
<evidence type="ECO:0000256" key="12">
    <source>
        <dbReference type="ARBA" id="ARBA00047184"/>
    </source>
</evidence>
<accession>A0A452SSM6</accession>
<dbReference type="GO" id="GO:0002102">
    <property type="term" value="C:podosome"/>
    <property type="evidence" value="ECO:0007669"/>
    <property type="project" value="UniProtKB-SubCell"/>
</dbReference>
<feature type="coiled-coil region" evidence="13">
    <location>
        <begin position="568"/>
        <end position="595"/>
    </location>
</feature>
<feature type="domain" description="Angiomotin C-terminal" evidence="15">
    <location>
        <begin position="505"/>
        <end position="707"/>
    </location>
</feature>
<evidence type="ECO:0000256" key="5">
    <source>
        <dbReference type="ARBA" id="ARBA00022490"/>
    </source>
</evidence>
<dbReference type="PANTHER" id="PTHR14826:SF3">
    <property type="entry name" value="ANGIOMOTIN-LIKE PROTEIN 2"/>
    <property type="match status" value="1"/>
</dbReference>
<dbReference type="GO" id="GO:0005886">
    <property type="term" value="C:plasma membrane"/>
    <property type="evidence" value="ECO:0007669"/>
    <property type="project" value="TreeGrafter"/>
</dbReference>
<evidence type="ECO:0000256" key="6">
    <source>
        <dbReference type="ARBA" id="ARBA00022553"/>
    </source>
</evidence>
<dbReference type="STRING" id="9643.ENSUAMP00000035789"/>
<feature type="region of interest" description="Disordered" evidence="14">
    <location>
        <begin position="144"/>
        <end position="165"/>
    </location>
</feature>
<keyword evidence="17" id="KW-1185">Reference proteome</keyword>
<dbReference type="InterPro" id="IPR024646">
    <property type="entry name" value="Angiomotin_C"/>
</dbReference>
<evidence type="ECO:0000256" key="14">
    <source>
        <dbReference type="SAM" id="MobiDB-lite"/>
    </source>
</evidence>
<dbReference type="Proteomes" id="UP000291022">
    <property type="component" value="Unassembled WGS sequence"/>
</dbReference>
<feature type="region of interest" description="Disordered" evidence="14">
    <location>
        <begin position="300"/>
        <end position="332"/>
    </location>
</feature>
<dbReference type="GO" id="GO:0035329">
    <property type="term" value="P:hippo signaling"/>
    <property type="evidence" value="ECO:0007669"/>
    <property type="project" value="TreeGrafter"/>
</dbReference>
<evidence type="ECO:0000256" key="3">
    <source>
        <dbReference type="ARBA" id="ARBA00004496"/>
    </source>
</evidence>
<evidence type="ECO:0000313" key="17">
    <source>
        <dbReference type="Proteomes" id="UP000291022"/>
    </source>
</evidence>
<dbReference type="OMA" id="HGDHFYL"/>
<dbReference type="GeneTree" id="ENSGT00940000156577"/>
<dbReference type="AlphaFoldDB" id="A0A452SSM6"/>
<keyword evidence="7" id="KW-0879">Wnt signaling pathway</keyword>
<evidence type="ECO:0000256" key="2">
    <source>
        <dbReference type="ARBA" id="ARBA00004188"/>
    </source>
</evidence>
<gene>
    <name evidence="16" type="primary">AMOTL2</name>
</gene>
<feature type="compositionally biased region" description="Polar residues" evidence="14">
    <location>
        <begin position="200"/>
        <end position="215"/>
    </location>
</feature>
<evidence type="ECO:0000313" key="16">
    <source>
        <dbReference type="Ensembl" id="ENSUAMP00000035789.1"/>
    </source>
</evidence>
<comment type="subcellular location">
    <subcellularLocation>
        <location evidence="2">Cell projection</location>
        <location evidence="2">Podosome</location>
    </subcellularLocation>
    <subcellularLocation>
        <location evidence="3">Cytoplasm</location>
    </subcellularLocation>
    <subcellularLocation>
        <location evidence="1">Recycling endosome</location>
    </subcellularLocation>
</comment>
<organism evidence="16 17">
    <name type="scientific">Ursus americanus</name>
    <name type="common">American black bear</name>
    <name type="synonym">Euarctos americanus</name>
    <dbReference type="NCBI Taxonomy" id="9643"/>
    <lineage>
        <taxon>Eukaryota</taxon>
        <taxon>Metazoa</taxon>
        <taxon>Chordata</taxon>
        <taxon>Craniata</taxon>
        <taxon>Vertebrata</taxon>
        <taxon>Euteleostomi</taxon>
        <taxon>Mammalia</taxon>
        <taxon>Eutheria</taxon>
        <taxon>Laurasiatheria</taxon>
        <taxon>Carnivora</taxon>
        <taxon>Caniformia</taxon>
        <taxon>Ursidae</taxon>
        <taxon>Ursus</taxon>
    </lineage>
</organism>